<feature type="domain" description="DUF6534" evidence="3">
    <location>
        <begin position="182"/>
        <end position="266"/>
    </location>
</feature>
<dbReference type="AlphaFoldDB" id="A0A8H7DLS1"/>
<evidence type="ECO:0000256" key="2">
    <source>
        <dbReference type="SAM" id="Phobius"/>
    </source>
</evidence>
<dbReference type="PANTHER" id="PTHR40465:SF1">
    <property type="entry name" value="DUF6534 DOMAIN-CONTAINING PROTEIN"/>
    <property type="match status" value="1"/>
</dbReference>
<dbReference type="GeneID" id="59372368"/>
<feature type="transmembrane region" description="Helical" evidence="2">
    <location>
        <begin position="172"/>
        <end position="196"/>
    </location>
</feature>
<evidence type="ECO:0000259" key="3">
    <source>
        <dbReference type="Pfam" id="PF20152"/>
    </source>
</evidence>
<reference evidence="4" key="1">
    <citation type="submission" date="2019-07" db="EMBL/GenBank/DDBJ databases">
        <authorList>
            <person name="Palmer J.M."/>
        </authorList>
    </citation>
    <scope>NUCLEOTIDE SEQUENCE</scope>
    <source>
        <strain evidence="4">PC9</strain>
    </source>
</reference>
<dbReference type="RefSeq" id="XP_036625809.1">
    <property type="nucleotide sequence ID" value="XM_036772163.1"/>
</dbReference>
<keyword evidence="2" id="KW-1133">Transmembrane helix</keyword>
<feature type="transmembrane region" description="Helical" evidence="2">
    <location>
        <begin position="217"/>
        <end position="238"/>
    </location>
</feature>
<dbReference type="Proteomes" id="UP000623687">
    <property type="component" value="Unassembled WGS sequence"/>
</dbReference>
<proteinExistence type="predicted"/>
<feature type="transmembrane region" description="Helical" evidence="2">
    <location>
        <begin position="18"/>
        <end position="40"/>
    </location>
</feature>
<gene>
    <name evidence="4" type="ORF">PC9H_002527</name>
</gene>
<evidence type="ECO:0000313" key="5">
    <source>
        <dbReference type="Proteomes" id="UP000623687"/>
    </source>
</evidence>
<feature type="transmembrane region" description="Helical" evidence="2">
    <location>
        <begin position="47"/>
        <end position="72"/>
    </location>
</feature>
<feature type="transmembrane region" description="Helical" evidence="2">
    <location>
        <begin position="92"/>
        <end position="117"/>
    </location>
</feature>
<comment type="caution">
    <text evidence="4">The sequence shown here is derived from an EMBL/GenBank/DDBJ whole genome shotgun (WGS) entry which is preliminary data.</text>
</comment>
<organism evidence="4 5">
    <name type="scientific">Pleurotus ostreatus</name>
    <name type="common">Oyster mushroom</name>
    <name type="synonym">White-rot fungus</name>
    <dbReference type="NCBI Taxonomy" id="5322"/>
    <lineage>
        <taxon>Eukaryota</taxon>
        <taxon>Fungi</taxon>
        <taxon>Dikarya</taxon>
        <taxon>Basidiomycota</taxon>
        <taxon>Agaricomycotina</taxon>
        <taxon>Agaricomycetes</taxon>
        <taxon>Agaricomycetidae</taxon>
        <taxon>Agaricales</taxon>
        <taxon>Pleurotineae</taxon>
        <taxon>Pleurotaceae</taxon>
        <taxon>Pleurotus</taxon>
    </lineage>
</organism>
<name>A0A8H7DLS1_PLEOS</name>
<feature type="region of interest" description="Disordered" evidence="1">
    <location>
        <begin position="289"/>
        <end position="316"/>
    </location>
</feature>
<accession>A0A8H7DLS1</accession>
<evidence type="ECO:0000313" key="4">
    <source>
        <dbReference type="EMBL" id="KAF7416262.1"/>
    </source>
</evidence>
<sequence length="328" mass="36028">MDSSSNVGMDMSGVFGPIYWGTVISLVLGGITALQAYNYFPRHSDRLIIQLVAGAMVVFDFVSSALVVQSVYYYLVPHFGSLSPLASITPELSAECLLSTIITFISQLYFVAQLYAVTKTGRGSWMVPVSVAVCAVLAFVFGVACTSVMFVYDHHVLGERHHNFSVSNHRDIFFGLAKGFGALTDIIATIAMCILLSGAKTGIQQTNGLLKSLIHYVVHRGVLVTLIQTLLLITFYAAPSRLYWLAFHVNVTKLYANTFCELNSRDQLKQKHAHTVSTSYATYSKGRYASNNATHDKDTETQTAEEEGKNFPMNGMPTVTKTVLISDF</sequence>
<evidence type="ECO:0000256" key="1">
    <source>
        <dbReference type="SAM" id="MobiDB-lite"/>
    </source>
</evidence>
<dbReference type="OrthoDB" id="2792702at2759"/>
<keyword evidence="2" id="KW-0812">Transmembrane</keyword>
<dbReference type="InterPro" id="IPR045339">
    <property type="entry name" value="DUF6534"/>
</dbReference>
<keyword evidence="2" id="KW-0472">Membrane</keyword>
<dbReference type="PANTHER" id="PTHR40465">
    <property type="entry name" value="CHROMOSOME 1, WHOLE GENOME SHOTGUN SEQUENCE"/>
    <property type="match status" value="1"/>
</dbReference>
<protein>
    <recommendedName>
        <fullName evidence="3">DUF6534 domain-containing protein</fullName>
    </recommendedName>
</protein>
<feature type="transmembrane region" description="Helical" evidence="2">
    <location>
        <begin position="129"/>
        <end position="152"/>
    </location>
</feature>
<dbReference type="EMBL" id="JACETU010000011">
    <property type="protein sequence ID" value="KAF7416262.1"/>
    <property type="molecule type" value="Genomic_DNA"/>
</dbReference>
<dbReference type="VEuPathDB" id="FungiDB:PC9H_002527"/>
<keyword evidence="5" id="KW-1185">Reference proteome</keyword>
<dbReference type="Pfam" id="PF20152">
    <property type="entry name" value="DUF6534"/>
    <property type="match status" value="1"/>
</dbReference>